<evidence type="ECO:0000313" key="1">
    <source>
        <dbReference type="EMBL" id="CAL1280628.1"/>
    </source>
</evidence>
<reference evidence="1 2" key="1">
    <citation type="submission" date="2024-04" db="EMBL/GenBank/DDBJ databases">
        <authorList>
            <person name="Rising A."/>
            <person name="Reimegard J."/>
            <person name="Sonavane S."/>
            <person name="Akerstrom W."/>
            <person name="Nylinder S."/>
            <person name="Hedman E."/>
            <person name="Kallberg Y."/>
        </authorList>
    </citation>
    <scope>NUCLEOTIDE SEQUENCE [LARGE SCALE GENOMIC DNA]</scope>
</reference>
<proteinExistence type="predicted"/>
<accession>A0AAV2A9H8</accession>
<sequence length="87" mass="10607">MIHRCKNDSNSNRKKALLRHRKPFYANQFIPYAWRSIVFSYSCAMIRVDNIPAAYNGYQLERWWLNFSTRMIILQLLIYESFARRKD</sequence>
<dbReference type="Proteomes" id="UP001497382">
    <property type="component" value="Unassembled WGS sequence"/>
</dbReference>
<evidence type="ECO:0000313" key="2">
    <source>
        <dbReference type="Proteomes" id="UP001497382"/>
    </source>
</evidence>
<protein>
    <submittedName>
        <fullName evidence="1">Uncharacterized protein</fullName>
    </submittedName>
</protein>
<keyword evidence="2" id="KW-1185">Reference proteome</keyword>
<comment type="caution">
    <text evidence="1">The sequence shown here is derived from an EMBL/GenBank/DDBJ whole genome shotgun (WGS) entry which is preliminary data.</text>
</comment>
<dbReference type="AlphaFoldDB" id="A0AAV2A9H8"/>
<dbReference type="EMBL" id="CAXIEN010000134">
    <property type="protein sequence ID" value="CAL1280628.1"/>
    <property type="molecule type" value="Genomic_DNA"/>
</dbReference>
<organism evidence="1 2">
    <name type="scientific">Larinioides sclopetarius</name>
    <dbReference type="NCBI Taxonomy" id="280406"/>
    <lineage>
        <taxon>Eukaryota</taxon>
        <taxon>Metazoa</taxon>
        <taxon>Ecdysozoa</taxon>
        <taxon>Arthropoda</taxon>
        <taxon>Chelicerata</taxon>
        <taxon>Arachnida</taxon>
        <taxon>Araneae</taxon>
        <taxon>Araneomorphae</taxon>
        <taxon>Entelegynae</taxon>
        <taxon>Araneoidea</taxon>
        <taxon>Araneidae</taxon>
        <taxon>Larinioides</taxon>
    </lineage>
</organism>
<gene>
    <name evidence="1" type="ORF">LARSCL_LOCUS11071</name>
</gene>
<name>A0AAV2A9H8_9ARAC</name>